<accession>A0A016TNF2</accession>
<sequence length="194" mass="22029">MHADSEIYELVVQSAAFQEAGEGLFRIDCERVGKTCILTRMEASDLMEIGHVTFDQNLKRKMTRPRGAHSTGPFYQLTAYQFGTFRIMVRYEVDCADFAAAKCPPVTVDASEALPERKKAAENENIQVVEYGEVPRDVPLQVLTTYPQGAGFPFFTWAQLFFTNADQARPTVRRNPNQSNRISSGNRWLVQRNR</sequence>
<comment type="caution">
    <text evidence="2">The sequence shown here is derived from an EMBL/GenBank/DDBJ whole genome shotgun (WGS) entry which is preliminary data.</text>
</comment>
<dbReference type="EMBL" id="JARK01001425">
    <property type="protein sequence ID" value="EYC04197.1"/>
    <property type="molecule type" value="Genomic_DNA"/>
</dbReference>
<gene>
    <name evidence="2" type="primary">Acey_s0089.g2277</name>
    <name evidence="2" type="synonym">Acey-C29F5.1</name>
    <name evidence="2" type="ORF">Y032_0089g2277</name>
</gene>
<evidence type="ECO:0000256" key="1">
    <source>
        <dbReference type="SAM" id="MobiDB-lite"/>
    </source>
</evidence>
<dbReference type="PANTHER" id="PTHR35179">
    <property type="entry name" value="PROTEIN CBG02620"/>
    <property type="match status" value="1"/>
</dbReference>
<name>A0A016TNF2_9BILA</name>
<evidence type="ECO:0000313" key="2">
    <source>
        <dbReference type="EMBL" id="EYC04197.1"/>
    </source>
</evidence>
<keyword evidence="3" id="KW-1185">Reference proteome</keyword>
<dbReference type="AlphaFoldDB" id="A0A016TNF2"/>
<dbReference type="PANTHER" id="PTHR35179:SF2">
    <property type="entry name" value="START DOMAIN-CONTAINING PROTEIN"/>
    <property type="match status" value="1"/>
</dbReference>
<protein>
    <submittedName>
        <fullName evidence="2">Uncharacterized protein</fullName>
    </submittedName>
</protein>
<dbReference type="Proteomes" id="UP000024635">
    <property type="component" value="Unassembled WGS sequence"/>
</dbReference>
<feature type="compositionally biased region" description="Polar residues" evidence="1">
    <location>
        <begin position="174"/>
        <end position="186"/>
    </location>
</feature>
<proteinExistence type="predicted"/>
<feature type="region of interest" description="Disordered" evidence="1">
    <location>
        <begin position="170"/>
        <end position="194"/>
    </location>
</feature>
<reference evidence="3" key="1">
    <citation type="journal article" date="2015" name="Nat. Genet.">
        <title>The genome and transcriptome of the zoonotic hookworm Ancylostoma ceylanicum identify infection-specific gene families.</title>
        <authorList>
            <person name="Schwarz E.M."/>
            <person name="Hu Y."/>
            <person name="Antoshechkin I."/>
            <person name="Miller M.M."/>
            <person name="Sternberg P.W."/>
            <person name="Aroian R.V."/>
        </authorList>
    </citation>
    <scope>NUCLEOTIDE SEQUENCE</scope>
    <source>
        <strain evidence="3">HY135</strain>
    </source>
</reference>
<dbReference type="OrthoDB" id="5393654at2759"/>
<organism evidence="2 3">
    <name type="scientific">Ancylostoma ceylanicum</name>
    <dbReference type="NCBI Taxonomy" id="53326"/>
    <lineage>
        <taxon>Eukaryota</taxon>
        <taxon>Metazoa</taxon>
        <taxon>Ecdysozoa</taxon>
        <taxon>Nematoda</taxon>
        <taxon>Chromadorea</taxon>
        <taxon>Rhabditida</taxon>
        <taxon>Rhabditina</taxon>
        <taxon>Rhabditomorpha</taxon>
        <taxon>Strongyloidea</taxon>
        <taxon>Ancylostomatidae</taxon>
        <taxon>Ancylostomatinae</taxon>
        <taxon>Ancylostoma</taxon>
    </lineage>
</organism>
<evidence type="ECO:0000313" key="3">
    <source>
        <dbReference type="Proteomes" id="UP000024635"/>
    </source>
</evidence>